<keyword evidence="2" id="KW-0812">Transmembrane</keyword>
<feature type="domain" description="PKD" evidence="7">
    <location>
        <begin position="311"/>
        <end position="358"/>
    </location>
</feature>
<sequence length="945" mass="101485">MKAPDTKNLIRLLWALLVLPGAATAQQAGFTYTVAPSSRCAPATVTLRNTSTGSPTSYLWDFGDGRSSTAPHPTVTFNSAGPVSIKLTAYYTLATASATQNFTIYPLPVPAFSVDKQKSCGTYTATFTDDTPDGSHRVWDFGDGTTPVSTNSATVQHTFSKLDTFDVTLTVTNTTGCVQTLRKPKFIIVSAPVINLTSAQQEGCIPFMAGFSANVQSDPGDPAVSYSWVFGDNTSANSTTPNITHEYFAAGDFNVTLTVNTQQGCSVMQTFPKHVKTGERPTNVSFTITRPDNCAGTMARLLASATDASRYRWNFGDGTQYEGPENDINHSFRAAGNVTVRMSAGSNGCYTDAAPVTVANTGPVADFTYNRVCGNAGRTYAFTNVTVGSAGDTYEWNFDDNTPAESGIHPTHTFSQPGTYNVRLIVRNAGQTCMSTIYKTIQVFTADFHTGVGSICRNSEVHYGVVQVPHALVQHFDWRFGDGQRIVTTEEDIRRAVNTKGLFSDTLIIVYTNPALCPDTIVKKDHLTVMAPVAQFATGAVACAGQPVAFIQQSQPTANIPLIGYRWEFANLPSSDKPTPDMPVFNASGTYPVKLVITDARNCTDSIIRNVDINPTPFLSIQATTAKICEGGFTNLQAVSNGTVTWFPAWQLSCSNCPVPQASPTEDTSYIATAVNTFGCQVKDTISLDVVPAVTLSVSPDTALCNGSSARLRASGAAYYNWTPVVTADGNTAMPLITPTTNTIYTVTAGNDPDCPTVTRQITVTVKPVPTVNAGPDQVIVAGNTVLLTATFSSDVLSGEWKPNTWIDCATCPQTVAAPRSGIDYAYEVTNPEGCKKSDVMNVRLICDQGNVFLPNGFSPNNDGMNDIFFPRGKGVRSINSFRVYSRSGQEVFNRADIKMNDPAAGWNGMQGGRIMAPDVYIWLLDAVCDTGERFTLKGNVTLLR</sequence>
<evidence type="ECO:0000313" key="9">
    <source>
        <dbReference type="Proteomes" id="UP001485459"/>
    </source>
</evidence>
<dbReference type="Proteomes" id="UP001485459">
    <property type="component" value="Chromosome"/>
</dbReference>
<feature type="signal peptide" evidence="6">
    <location>
        <begin position="1"/>
        <end position="27"/>
    </location>
</feature>
<evidence type="ECO:0000256" key="5">
    <source>
        <dbReference type="ARBA" id="ARBA00023136"/>
    </source>
</evidence>
<dbReference type="InterPro" id="IPR000601">
    <property type="entry name" value="PKD_dom"/>
</dbReference>
<dbReference type="PROSITE" id="PS50093">
    <property type="entry name" value="PKD"/>
    <property type="match status" value="5"/>
</dbReference>
<comment type="subcellular location">
    <subcellularLocation>
        <location evidence="1">Membrane</location>
        <topology evidence="1">Multi-pass membrane protein</topology>
    </subcellularLocation>
</comment>
<dbReference type="Gene3D" id="2.60.40.10">
    <property type="entry name" value="Immunoglobulins"/>
    <property type="match status" value="6"/>
</dbReference>
<dbReference type="InterPro" id="IPR035986">
    <property type="entry name" value="PKD_dom_sf"/>
</dbReference>
<evidence type="ECO:0000313" key="8">
    <source>
        <dbReference type="EMBL" id="WZN39829.1"/>
    </source>
</evidence>
<accession>A0ABZ2YLN5</accession>
<dbReference type="RefSeq" id="WP_341834797.1">
    <property type="nucleotide sequence ID" value="NZ_CP149822.1"/>
</dbReference>
<evidence type="ECO:0000256" key="6">
    <source>
        <dbReference type="SAM" id="SignalP"/>
    </source>
</evidence>
<keyword evidence="6" id="KW-0732">Signal</keyword>
<gene>
    <name evidence="8" type="ORF">WJU16_17765</name>
</gene>
<evidence type="ECO:0000256" key="2">
    <source>
        <dbReference type="ARBA" id="ARBA00022692"/>
    </source>
</evidence>
<dbReference type="SUPFAM" id="SSF49299">
    <property type="entry name" value="PKD domain"/>
    <property type="match status" value="6"/>
</dbReference>
<dbReference type="PANTHER" id="PTHR46730:SF4">
    <property type="entry name" value="POLYCYSTIC KIDNEY DISEASE PROTEIN 1-LIKE 1"/>
    <property type="match status" value="1"/>
</dbReference>
<protein>
    <submittedName>
        <fullName evidence="8">PKD domain-containing protein</fullName>
    </submittedName>
</protein>
<organism evidence="8 9">
    <name type="scientific">Chitinophaga pollutisoli</name>
    <dbReference type="NCBI Taxonomy" id="3133966"/>
    <lineage>
        <taxon>Bacteria</taxon>
        <taxon>Pseudomonadati</taxon>
        <taxon>Bacteroidota</taxon>
        <taxon>Chitinophagia</taxon>
        <taxon>Chitinophagales</taxon>
        <taxon>Chitinophagaceae</taxon>
        <taxon>Chitinophaga</taxon>
    </lineage>
</organism>
<feature type="chain" id="PRO_5046606799" evidence="6">
    <location>
        <begin position="28"/>
        <end position="945"/>
    </location>
</feature>
<keyword evidence="3" id="KW-0677">Repeat</keyword>
<feature type="domain" description="PKD" evidence="7">
    <location>
        <begin position="139"/>
        <end position="176"/>
    </location>
</feature>
<dbReference type="Pfam" id="PF13585">
    <property type="entry name" value="CHU_C"/>
    <property type="match status" value="1"/>
</dbReference>
<dbReference type="InterPro" id="IPR013783">
    <property type="entry name" value="Ig-like_fold"/>
</dbReference>
<dbReference type="EMBL" id="CP149822">
    <property type="protein sequence ID" value="WZN39829.1"/>
    <property type="molecule type" value="Genomic_DNA"/>
</dbReference>
<evidence type="ECO:0000259" key="7">
    <source>
        <dbReference type="PROSITE" id="PS50093"/>
    </source>
</evidence>
<dbReference type="Pfam" id="PF00801">
    <property type="entry name" value="PKD"/>
    <property type="match status" value="2"/>
</dbReference>
<proteinExistence type="predicted"/>
<evidence type="ECO:0000256" key="4">
    <source>
        <dbReference type="ARBA" id="ARBA00022989"/>
    </source>
</evidence>
<feature type="domain" description="PKD" evidence="7">
    <location>
        <begin position="28"/>
        <end position="104"/>
    </location>
</feature>
<dbReference type="Pfam" id="PF18911">
    <property type="entry name" value="PKD_4"/>
    <property type="match status" value="4"/>
</dbReference>
<name>A0ABZ2YLN5_9BACT</name>
<evidence type="ECO:0000256" key="3">
    <source>
        <dbReference type="ARBA" id="ARBA00022737"/>
    </source>
</evidence>
<keyword evidence="9" id="KW-1185">Reference proteome</keyword>
<dbReference type="SMART" id="SM00089">
    <property type="entry name" value="PKD"/>
    <property type="match status" value="6"/>
</dbReference>
<reference evidence="9" key="1">
    <citation type="submission" date="2024-03" db="EMBL/GenBank/DDBJ databases">
        <title>Chitinophaga horti sp. nov., isolated from garden soil.</title>
        <authorList>
            <person name="Lee D.S."/>
            <person name="Han D.M."/>
            <person name="Baek J.H."/>
            <person name="Choi D.G."/>
            <person name="Jeon J.H."/>
            <person name="Jeon C.O."/>
        </authorList>
    </citation>
    <scope>NUCLEOTIDE SEQUENCE [LARGE SCALE GENOMIC DNA]</scope>
    <source>
        <strain evidence="9">GPA1</strain>
    </source>
</reference>
<evidence type="ECO:0000256" key="1">
    <source>
        <dbReference type="ARBA" id="ARBA00004141"/>
    </source>
</evidence>
<keyword evidence="4" id="KW-1133">Transmembrane helix</keyword>
<keyword evidence="5" id="KW-0472">Membrane</keyword>
<feature type="domain" description="PKD" evidence="7">
    <location>
        <begin position="220"/>
        <end position="264"/>
    </location>
</feature>
<dbReference type="PANTHER" id="PTHR46730">
    <property type="entry name" value="POLYCYSTIN-1"/>
    <property type="match status" value="1"/>
</dbReference>
<dbReference type="InterPro" id="IPR022409">
    <property type="entry name" value="PKD/Chitinase_dom"/>
</dbReference>
<feature type="domain" description="PKD" evidence="7">
    <location>
        <begin position="363"/>
        <end position="429"/>
    </location>
</feature>
<dbReference type="CDD" id="cd00146">
    <property type="entry name" value="PKD"/>
    <property type="match status" value="6"/>
</dbReference>